<dbReference type="NCBIfam" id="TIGR00621">
    <property type="entry name" value="ssb"/>
    <property type="match status" value="1"/>
</dbReference>
<gene>
    <name evidence="5" type="ORF">SAMN04488511_102226</name>
</gene>
<dbReference type="Proteomes" id="UP000198836">
    <property type="component" value="Unassembled WGS sequence"/>
</dbReference>
<protein>
    <recommendedName>
        <fullName evidence="2 3">Single-stranded DNA-binding protein</fullName>
    </recommendedName>
</protein>
<dbReference type="PIRSF" id="PIRSF002070">
    <property type="entry name" value="SSB"/>
    <property type="match status" value="1"/>
</dbReference>
<evidence type="ECO:0000256" key="1">
    <source>
        <dbReference type="ARBA" id="ARBA00023125"/>
    </source>
</evidence>
<dbReference type="GO" id="GO:0006260">
    <property type="term" value="P:DNA replication"/>
    <property type="evidence" value="ECO:0007669"/>
    <property type="project" value="InterPro"/>
</dbReference>
<dbReference type="InterPro" id="IPR000424">
    <property type="entry name" value="Primosome_PriB/ssb"/>
</dbReference>
<keyword evidence="1 2" id="KW-0238">DNA-binding</keyword>
<reference evidence="6" key="1">
    <citation type="submission" date="2016-10" db="EMBL/GenBank/DDBJ databases">
        <authorList>
            <person name="Varghese N."/>
            <person name="Submissions S."/>
        </authorList>
    </citation>
    <scope>NUCLEOTIDE SEQUENCE [LARGE SCALE GENOMIC DNA]</scope>
    <source>
        <strain evidence="6">DSM 18130</strain>
    </source>
</reference>
<dbReference type="InterPro" id="IPR011344">
    <property type="entry name" value="ssDNA-bd"/>
</dbReference>
<dbReference type="EMBL" id="FOJM01000002">
    <property type="protein sequence ID" value="SFA41041.1"/>
    <property type="molecule type" value="Genomic_DNA"/>
</dbReference>
<dbReference type="OrthoDB" id="1265936at2"/>
<organism evidence="5 6">
    <name type="scientific">Pedobacter suwonensis</name>
    <dbReference type="NCBI Taxonomy" id="332999"/>
    <lineage>
        <taxon>Bacteria</taxon>
        <taxon>Pseudomonadati</taxon>
        <taxon>Bacteroidota</taxon>
        <taxon>Sphingobacteriia</taxon>
        <taxon>Sphingobacteriales</taxon>
        <taxon>Sphingobacteriaceae</taxon>
        <taxon>Pedobacter</taxon>
    </lineage>
</organism>
<dbReference type="Pfam" id="PF00436">
    <property type="entry name" value="SSB"/>
    <property type="match status" value="1"/>
</dbReference>
<sequence>MEITGRLTADAVVRKVSGERKVTVFSIAINDTYRSDGEQRKVTTFIDCSYWLNTGIAEYLKKGGWVQLYGRIGATAYLSGSGEATASLTFHAIEINLLGSPQRNESSYNASGHTPQELPKAEETAANKFVGIDDDLPF</sequence>
<dbReference type="RefSeq" id="WP_090980415.1">
    <property type="nucleotide sequence ID" value="NZ_FOJM01000002.1"/>
</dbReference>
<feature type="region of interest" description="Disordered" evidence="4">
    <location>
        <begin position="104"/>
        <end position="124"/>
    </location>
</feature>
<dbReference type="STRING" id="332999.SAMN04488511_102226"/>
<dbReference type="InterPro" id="IPR012340">
    <property type="entry name" value="NA-bd_OB-fold"/>
</dbReference>
<keyword evidence="6" id="KW-1185">Reference proteome</keyword>
<proteinExistence type="predicted"/>
<evidence type="ECO:0000313" key="6">
    <source>
        <dbReference type="Proteomes" id="UP000198836"/>
    </source>
</evidence>
<accession>A0A1I0SND7</accession>
<evidence type="ECO:0000256" key="2">
    <source>
        <dbReference type="PIRNR" id="PIRNR002070"/>
    </source>
</evidence>
<dbReference type="SUPFAM" id="SSF50249">
    <property type="entry name" value="Nucleic acid-binding proteins"/>
    <property type="match status" value="1"/>
</dbReference>
<evidence type="ECO:0000256" key="4">
    <source>
        <dbReference type="SAM" id="MobiDB-lite"/>
    </source>
</evidence>
<evidence type="ECO:0000256" key="3">
    <source>
        <dbReference type="RuleBase" id="RU000524"/>
    </source>
</evidence>
<dbReference type="PROSITE" id="PS50935">
    <property type="entry name" value="SSB"/>
    <property type="match status" value="1"/>
</dbReference>
<evidence type="ECO:0000313" key="5">
    <source>
        <dbReference type="EMBL" id="SFA41041.1"/>
    </source>
</evidence>
<feature type="compositionally biased region" description="Polar residues" evidence="4">
    <location>
        <begin position="104"/>
        <end position="114"/>
    </location>
</feature>
<dbReference type="Gene3D" id="2.40.50.140">
    <property type="entry name" value="Nucleic acid-binding proteins"/>
    <property type="match status" value="1"/>
</dbReference>
<dbReference type="AlphaFoldDB" id="A0A1I0SND7"/>
<name>A0A1I0SND7_9SPHI</name>
<dbReference type="GO" id="GO:0003697">
    <property type="term" value="F:single-stranded DNA binding"/>
    <property type="evidence" value="ECO:0007669"/>
    <property type="project" value="InterPro"/>
</dbReference>
<dbReference type="CDD" id="cd04496">
    <property type="entry name" value="SSB_OBF"/>
    <property type="match status" value="1"/>
</dbReference>